<evidence type="ECO:0000256" key="4">
    <source>
        <dbReference type="ARBA" id="ARBA00023002"/>
    </source>
</evidence>
<keyword evidence="4" id="KW-0560">Oxidoreductase</keyword>
<protein>
    <submittedName>
        <fullName evidence="6">Thiol-specific monooxygenase</fullName>
    </submittedName>
</protein>
<evidence type="ECO:0000256" key="2">
    <source>
        <dbReference type="ARBA" id="ARBA00022630"/>
    </source>
</evidence>
<accession>A0A9Q8PJ52</accession>
<dbReference type="PRINTS" id="PR00419">
    <property type="entry name" value="ADXRDTASE"/>
</dbReference>
<dbReference type="Gene3D" id="3.50.50.60">
    <property type="entry name" value="FAD/NAD(P)-binding domain"/>
    <property type="match status" value="2"/>
</dbReference>
<dbReference type="Pfam" id="PF13450">
    <property type="entry name" value="NAD_binding_8"/>
    <property type="match status" value="1"/>
</dbReference>
<dbReference type="Pfam" id="PF00743">
    <property type="entry name" value="FMO-like"/>
    <property type="match status" value="2"/>
</dbReference>
<dbReference type="GO" id="GO:0050660">
    <property type="term" value="F:flavin adenine dinucleotide binding"/>
    <property type="evidence" value="ECO:0007669"/>
    <property type="project" value="InterPro"/>
</dbReference>
<gene>
    <name evidence="6" type="ORF">CLAFUR5_13289</name>
</gene>
<dbReference type="OrthoDB" id="66881at2759"/>
<dbReference type="SUPFAM" id="SSF51905">
    <property type="entry name" value="FAD/NAD(P)-binding domain"/>
    <property type="match status" value="1"/>
</dbReference>
<keyword evidence="6" id="KW-0503">Monooxygenase</keyword>
<evidence type="ECO:0000313" key="7">
    <source>
        <dbReference type="Proteomes" id="UP000756132"/>
    </source>
</evidence>
<dbReference type="GO" id="GO:0004499">
    <property type="term" value="F:N,N-dimethylaniline monooxygenase activity"/>
    <property type="evidence" value="ECO:0007669"/>
    <property type="project" value="InterPro"/>
</dbReference>
<proteinExistence type="inferred from homology"/>
<dbReference type="InterPro" id="IPR036188">
    <property type="entry name" value="FAD/NAD-bd_sf"/>
</dbReference>
<keyword evidence="2" id="KW-0285">Flavoprotein</keyword>
<dbReference type="InterPro" id="IPR050346">
    <property type="entry name" value="FMO-like"/>
</dbReference>
<evidence type="ECO:0000313" key="6">
    <source>
        <dbReference type="EMBL" id="UJO23377.1"/>
    </source>
</evidence>
<keyword evidence="7" id="KW-1185">Reference proteome</keyword>
<dbReference type="Proteomes" id="UP000756132">
    <property type="component" value="Chromosome 11"/>
</dbReference>
<evidence type="ECO:0000256" key="1">
    <source>
        <dbReference type="ARBA" id="ARBA00009183"/>
    </source>
</evidence>
<reference evidence="6" key="2">
    <citation type="journal article" date="2022" name="Microb. Genom.">
        <title>A chromosome-scale genome assembly of the tomato pathogen Cladosporium fulvum reveals a compartmentalized genome architecture and the presence of a dispensable chromosome.</title>
        <authorList>
            <person name="Zaccaron A.Z."/>
            <person name="Chen L.H."/>
            <person name="Samaras A."/>
            <person name="Stergiopoulos I."/>
        </authorList>
    </citation>
    <scope>NUCLEOTIDE SEQUENCE</scope>
    <source>
        <strain evidence="6">Race5_Kim</strain>
    </source>
</reference>
<reference evidence="6" key="1">
    <citation type="submission" date="2021-12" db="EMBL/GenBank/DDBJ databases">
        <authorList>
            <person name="Zaccaron A."/>
            <person name="Stergiopoulos I."/>
        </authorList>
    </citation>
    <scope>NUCLEOTIDE SEQUENCE</scope>
    <source>
        <strain evidence="6">Race5_Kim</strain>
    </source>
</reference>
<keyword evidence="3" id="KW-0274">FAD</keyword>
<name>A0A9Q8PJ52_PASFU</name>
<dbReference type="PANTHER" id="PTHR23023">
    <property type="entry name" value="DIMETHYLANILINE MONOOXYGENASE"/>
    <property type="match status" value="1"/>
</dbReference>
<organism evidence="6 7">
    <name type="scientific">Passalora fulva</name>
    <name type="common">Tomato leaf mold</name>
    <name type="synonym">Cladosporium fulvum</name>
    <dbReference type="NCBI Taxonomy" id="5499"/>
    <lineage>
        <taxon>Eukaryota</taxon>
        <taxon>Fungi</taxon>
        <taxon>Dikarya</taxon>
        <taxon>Ascomycota</taxon>
        <taxon>Pezizomycotina</taxon>
        <taxon>Dothideomycetes</taxon>
        <taxon>Dothideomycetidae</taxon>
        <taxon>Mycosphaerellales</taxon>
        <taxon>Mycosphaerellaceae</taxon>
        <taxon>Fulvia</taxon>
    </lineage>
</organism>
<dbReference type="EMBL" id="CP090173">
    <property type="protein sequence ID" value="UJO23377.1"/>
    <property type="molecule type" value="Genomic_DNA"/>
</dbReference>
<sequence length="473" mass="53974">MVKPVAIIGAGASGAAAAAALKAEDYHTKITIFERRETAGGTWIYDDDPGELPLLPGLLPPEADKPLPAPTHLPTTTEPTTQNRFDRTPIYAELTTNVPDVAMSFTKIPFPYGPFVPHHVPKQYIENYFSWHQTDSSLVLNTTVEDLVRLPKDRWRLVLRVHDASRKVDEWWEEEFDAVILANGHYSVPFIPNVTGLEAYLRKFPGRVEHSKTYRTPKAYGGQKVVVVGNSGFGRPIYNSRRSQGRCDGAKPEPGVAWLPVIEEFRSDGSILFADGTVLRDIDKVIYCTGYKVSHPFWNSSKNGRHLYDYATDRIVNNYQHTFIRDFPTLAFIGFPRVLTFRSFEYQAIAIARLWSNRSTRPLPHTAEQQSWEEDRAQMTKAERRKFHQIDWDNGESMDWFRWLFEFAGLPQLEGHGRCPPVLDTGTRWAIEHIRKYPGPQSAGCGEVQSFREVVDEEGREVVERHQDNLSFL</sequence>
<dbReference type="GeneID" id="71993167"/>
<comment type="similarity">
    <text evidence="1">Belongs to the FMO family.</text>
</comment>
<evidence type="ECO:0000256" key="3">
    <source>
        <dbReference type="ARBA" id="ARBA00022827"/>
    </source>
</evidence>
<feature type="region of interest" description="Disordered" evidence="5">
    <location>
        <begin position="61"/>
        <end position="83"/>
    </location>
</feature>
<dbReference type="InterPro" id="IPR020946">
    <property type="entry name" value="Flavin_mOase-like"/>
</dbReference>
<dbReference type="AlphaFoldDB" id="A0A9Q8PJ52"/>
<dbReference type="RefSeq" id="XP_047767743.1">
    <property type="nucleotide sequence ID" value="XM_047912437.1"/>
</dbReference>
<dbReference type="GO" id="GO:0050661">
    <property type="term" value="F:NADP binding"/>
    <property type="evidence" value="ECO:0007669"/>
    <property type="project" value="InterPro"/>
</dbReference>
<feature type="compositionally biased region" description="Low complexity" evidence="5">
    <location>
        <begin position="70"/>
        <end position="81"/>
    </location>
</feature>
<dbReference type="KEGG" id="ffu:CLAFUR5_13289"/>
<evidence type="ECO:0000256" key="5">
    <source>
        <dbReference type="SAM" id="MobiDB-lite"/>
    </source>
</evidence>